<evidence type="ECO:0000313" key="3">
    <source>
        <dbReference type="Proteomes" id="UP000614350"/>
    </source>
</evidence>
<keyword evidence="3" id="KW-1185">Reference proteome</keyword>
<gene>
    <name evidence="2" type="ORF">HZH66_008367</name>
</gene>
<evidence type="ECO:0000313" key="2">
    <source>
        <dbReference type="EMBL" id="KAF7392534.1"/>
    </source>
</evidence>
<organism evidence="2 3">
    <name type="scientific">Vespula vulgaris</name>
    <name type="common">Yellow jacket</name>
    <name type="synonym">Wasp</name>
    <dbReference type="NCBI Taxonomy" id="7454"/>
    <lineage>
        <taxon>Eukaryota</taxon>
        <taxon>Metazoa</taxon>
        <taxon>Ecdysozoa</taxon>
        <taxon>Arthropoda</taxon>
        <taxon>Hexapoda</taxon>
        <taxon>Insecta</taxon>
        <taxon>Pterygota</taxon>
        <taxon>Neoptera</taxon>
        <taxon>Endopterygota</taxon>
        <taxon>Hymenoptera</taxon>
        <taxon>Apocrita</taxon>
        <taxon>Aculeata</taxon>
        <taxon>Vespoidea</taxon>
        <taxon>Vespidae</taxon>
        <taxon>Vespinae</taxon>
        <taxon>Vespula</taxon>
    </lineage>
</organism>
<sequence>MTFRATAVFTTPTTPSSAPWRDVSGFSRACSYPQNIRDTCILWPPSGIARVVLHLLLLLPPHEAQEIGSNVSDLAFLVWTYSFPHFCSKVTLPVKGLRRNSNAYRKFRRMRSNYLHAFGSLFFLKPPKKSYIVFKIILTVEKLRLNVKRRGKRKRFYADDSHSARRRNNNDESDSSEIEKARRRGRDSPAARLPLNLPLKLARAASLTRNTLPLRSWRIAGHGSGLGVTGLLQRSTGECLSSH</sequence>
<evidence type="ECO:0000256" key="1">
    <source>
        <dbReference type="SAM" id="MobiDB-lite"/>
    </source>
</evidence>
<reference evidence="2" key="1">
    <citation type="journal article" date="2020" name="G3 (Bethesda)">
        <title>High-Quality Assemblies for Three Invasive Social Wasps from the &lt;i&gt;Vespula&lt;/i&gt; Genus.</title>
        <authorList>
            <person name="Harrop T.W.R."/>
            <person name="Guhlin J."/>
            <person name="McLaughlin G.M."/>
            <person name="Permina E."/>
            <person name="Stockwell P."/>
            <person name="Gilligan J."/>
            <person name="Le Lec M.F."/>
            <person name="Gruber M.A.M."/>
            <person name="Quinn O."/>
            <person name="Lovegrove M."/>
            <person name="Duncan E.J."/>
            <person name="Remnant E.J."/>
            <person name="Van Eeckhoven J."/>
            <person name="Graham B."/>
            <person name="Knapp R.A."/>
            <person name="Langford K.W."/>
            <person name="Kronenberg Z."/>
            <person name="Press M.O."/>
            <person name="Eacker S.M."/>
            <person name="Wilson-Rankin E.E."/>
            <person name="Purcell J."/>
            <person name="Lester P.J."/>
            <person name="Dearden P.K."/>
        </authorList>
    </citation>
    <scope>NUCLEOTIDE SEQUENCE</scope>
    <source>
        <strain evidence="2">Marl-1</strain>
    </source>
</reference>
<feature type="region of interest" description="Disordered" evidence="1">
    <location>
        <begin position="156"/>
        <end position="191"/>
    </location>
</feature>
<dbReference type="EMBL" id="JACSEA010000009">
    <property type="protein sequence ID" value="KAF7392534.1"/>
    <property type="molecule type" value="Genomic_DNA"/>
</dbReference>
<dbReference type="Proteomes" id="UP000614350">
    <property type="component" value="Unassembled WGS sequence"/>
</dbReference>
<name>A0A834JT74_VESVU</name>
<dbReference type="AlphaFoldDB" id="A0A834JT74"/>
<proteinExistence type="predicted"/>
<accession>A0A834JT74</accession>
<comment type="caution">
    <text evidence="2">The sequence shown here is derived from an EMBL/GenBank/DDBJ whole genome shotgun (WGS) entry which is preliminary data.</text>
</comment>
<protein>
    <submittedName>
        <fullName evidence="2">Uncharacterized protein</fullName>
    </submittedName>
</protein>